<dbReference type="PANTHER" id="PTHR42855:SF2">
    <property type="entry name" value="DRUG RESISTANCE ABC TRANSPORTER,ATP-BINDING PROTEIN"/>
    <property type="match status" value="1"/>
</dbReference>
<keyword evidence="2 4" id="KW-0067">ATP-binding</keyword>
<dbReference type="InterPro" id="IPR017871">
    <property type="entry name" value="ABC_transporter-like_CS"/>
</dbReference>
<dbReference type="PROSITE" id="PS00211">
    <property type="entry name" value="ABC_TRANSPORTER_1"/>
    <property type="match status" value="1"/>
</dbReference>
<dbReference type="CDD" id="cd03221">
    <property type="entry name" value="ABCF_EF-3"/>
    <property type="match status" value="2"/>
</dbReference>
<evidence type="ECO:0000313" key="4">
    <source>
        <dbReference type="EMBL" id="MST79557.1"/>
    </source>
</evidence>
<feature type="domain" description="ABC transporter" evidence="3">
    <location>
        <begin position="4"/>
        <end position="254"/>
    </location>
</feature>
<dbReference type="PROSITE" id="PS50893">
    <property type="entry name" value="ABC_TRANSPORTER_2"/>
    <property type="match status" value="2"/>
</dbReference>
<dbReference type="AlphaFoldDB" id="A0A844FMH2"/>
<keyword evidence="1" id="KW-0547">Nucleotide-binding</keyword>
<dbReference type="InterPro" id="IPR003593">
    <property type="entry name" value="AAA+_ATPase"/>
</dbReference>
<evidence type="ECO:0000256" key="2">
    <source>
        <dbReference type="ARBA" id="ARBA00022840"/>
    </source>
</evidence>
<dbReference type="InterPro" id="IPR032781">
    <property type="entry name" value="ABC_tran_Xtn"/>
</dbReference>
<dbReference type="GO" id="GO:0005524">
    <property type="term" value="F:ATP binding"/>
    <property type="evidence" value="ECO:0007669"/>
    <property type="project" value="UniProtKB-KW"/>
</dbReference>
<dbReference type="GO" id="GO:0016887">
    <property type="term" value="F:ATP hydrolysis activity"/>
    <property type="evidence" value="ECO:0007669"/>
    <property type="project" value="InterPro"/>
</dbReference>
<sequence>MSLLTVEGLGQGFGDKTLYEDANFVLNKEDHMGVTGQNGVGKSTLIKILTGEILPDGGSVKWQNKVTVGYLDQYAKLTPGLTLRGFLQTAFAGLYEEEKRLNQLYVDYGESGDDKLLAKAGALQTDLEEHNFYDLDTEIDQVARGLGFARLDQDVSELSGGQRSKLILAKLLLEKPDVLVLDEPTNYLDVGHIDWLVDYLNAFAGAFIVVSHDYDFLGRITNCVIDIDFGTITRYTGTLKQALRQKEANRVTYLKAYANQQRKIAKTEAYIRKNKAGTRAKSARSRQKQLDKLEVLTPPTKGKKANFTFPYVATASNLLLQTQDLVIGYGGQALVKTAFNFSVANGEKVAITGFNGIGKTTLLKTLLGALDPVYGGFEMSPTVKLAYFKQDLTWPNQNMTPLQYLASEFEQVKPKELRQALARMGLTAQLVMSPLKELSGGEQEKVKLAKMQFEPANLLFLDEPTNHLDNETKDSLRKAIMAFPGGIIVVSHERDFFQGDWVDKVVDLETM</sequence>
<organism evidence="4 5">
    <name type="scientific">Lactobacillus equicursoris</name>
    <dbReference type="NCBI Taxonomy" id="420645"/>
    <lineage>
        <taxon>Bacteria</taxon>
        <taxon>Bacillati</taxon>
        <taxon>Bacillota</taxon>
        <taxon>Bacilli</taxon>
        <taxon>Lactobacillales</taxon>
        <taxon>Lactobacillaceae</taxon>
        <taxon>Lactobacillus</taxon>
    </lineage>
</organism>
<evidence type="ECO:0000313" key="5">
    <source>
        <dbReference type="Proteomes" id="UP000452141"/>
    </source>
</evidence>
<dbReference type="PANTHER" id="PTHR42855">
    <property type="entry name" value="ABC TRANSPORTER ATP-BINDING SUBUNIT"/>
    <property type="match status" value="1"/>
</dbReference>
<proteinExistence type="predicted"/>
<dbReference type="InterPro" id="IPR051309">
    <property type="entry name" value="ABCF_ATPase"/>
</dbReference>
<dbReference type="Gene3D" id="3.40.50.300">
    <property type="entry name" value="P-loop containing nucleotide triphosphate hydrolases"/>
    <property type="match status" value="2"/>
</dbReference>
<name>A0A844FMH2_9LACO</name>
<dbReference type="FunFam" id="3.40.50.300:FF:000011">
    <property type="entry name" value="Putative ABC transporter ATP-binding component"/>
    <property type="match status" value="1"/>
</dbReference>
<dbReference type="RefSeq" id="WP_008462988.1">
    <property type="nucleotide sequence ID" value="NZ_JAQYAR010000006.1"/>
</dbReference>
<dbReference type="SMART" id="SM00382">
    <property type="entry name" value="AAA"/>
    <property type="match status" value="2"/>
</dbReference>
<comment type="caution">
    <text evidence="4">The sequence shown here is derived from an EMBL/GenBank/DDBJ whole genome shotgun (WGS) entry which is preliminary data.</text>
</comment>
<dbReference type="InterPro" id="IPR003439">
    <property type="entry name" value="ABC_transporter-like_ATP-bd"/>
</dbReference>
<reference evidence="4 5" key="1">
    <citation type="submission" date="2019-08" db="EMBL/GenBank/DDBJ databases">
        <title>In-depth cultivation of the pig gut microbiome towards novel bacterial diversity and tailored functional studies.</title>
        <authorList>
            <person name="Wylensek D."/>
            <person name="Hitch T.C.A."/>
            <person name="Clavel T."/>
        </authorList>
    </citation>
    <scope>NUCLEOTIDE SEQUENCE [LARGE SCALE GENOMIC DNA]</scope>
    <source>
        <strain evidence="4 5">WCA-470BD-2E</strain>
    </source>
</reference>
<dbReference type="Pfam" id="PF12848">
    <property type="entry name" value="ABC_tran_Xtn"/>
    <property type="match status" value="1"/>
</dbReference>
<evidence type="ECO:0000256" key="1">
    <source>
        <dbReference type="ARBA" id="ARBA00022741"/>
    </source>
</evidence>
<dbReference type="InterPro" id="IPR027417">
    <property type="entry name" value="P-loop_NTPase"/>
</dbReference>
<dbReference type="SUPFAM" id="SSF52540">
    <property type="entry name" value="P-loop containing nucleoside triphosphate hydrolases"/>
    <property type="match status" value="2"/>
</dbReference>
<dbReference type="Proteomes" id="UP000452141">
    <property type="component" value="Unassembled WGS sequence"/>
</dbReference>
<gene>
    <name evidence="4" type="ORF">FYJ61_03470</name>
</gene>
<dbReference type="EMBL" id="VUMW01000006">
    <property type="protein sequence ID" value="MST79557.1"/>
    <property type="molecule type" value="Genomic_DNA"/>
</dbReference>
<dbReference type="Pfam" id="PF00005">
    <property type="entry name" value="ABC_tran"/>
    <property type="match status" value="2"/>
</dbReference>
<accession>A0A844FMH2</accession>
<feature type="domain" description="ABC transporter" evidence="3">
    <location>
        <begin position="320"/>
        <end position="511"/>
    </location>
</feature>
<evidence type="ECO:0000259" key="3">
    <source>
        <dbReference type="PROSITE" id="PS50893"/>
    </source>
</evidence>
<protein>
    <submittedName>
        <fullName evidence="4">ABC-F family ATP-binding cassette domain-containing protein</fullName>
    </submittedName>
</protein>